<accession>A0A9W7WWJ7</accession>
<dbReference type="AlphaFoldDB" id="A0A9W7WWJ7"/>
<evidence type="ECO:0000256" key="1">
    <source>
        <dbReference type="SAM" id="Phobius"/>
    </source>
</evidence>
<organism evidence="2 3">
    <name type="scientific">Triplophysa rosa</name>
    <name type="common">Cave loach</name>
    <dbReference type="NCBI Taxonomy" id="992332"/>
    <lineage>
        <taxon>Eukaryota</taxon>
        <taxon>Metazoa</taxon>
        <taxon>Chordata</taxon>
        <taxon>Craniata</taxon>
        <taxon>Vertebrata</taxon>
        <taxon>Euteleostomi</taxon>
        <taxon>Actinopterygii</taxon>
        <taxon>Neopterygii</taxon>
        <taxon>Teleostei</taxon>
        <taxon>Ostariophysi</taxon>
        <taxon>Cypriniformes</taxon>
        <taxon>Nemacheilidae</taxon>
        <taxon>Triplophysa</taxon>
    </lineage>
</organism>
<gene>
    <name evidence="2" type="ORF">IRJ41_009268</name>
</gene>
<comment type="caution">
    <text evidence="2">The sequence shown here is derived from an EMBL/GenBank/DDBJ whole genome shotgun (WGS) entry which is preliminary data.</text>
</comment>
<dbReference type="InterPro" id="IPR028165">
    <property type="entry name" value="TMEM125"/>
</dbReference>
<proteinExistence type="predicted"/>
<protein>
    <recommendedName>
        <fullName evidence="4">Transmembrane protein 125</fullName>
    </recommendedName>
</protein>
<dbReference type="Proteomes" id="UP001059041">
    <property type="component" value="Linkage Group LG5"/>
</dbReference>
<dbReference type="PANTHER" id="PTHR31416">
    <property type="entry name" value="TRANSMEMBRANE PROTEIN 125"/>
    <property type="match status" value="1"/>
</dbReference>
<name>A0A9W7WWJ7_TRIRA</name>
<dbReference type="OrthoDB" id="8950495at2759"/>
<sequence length="218" mass="23753">MELLPLSVLSPGASLHLQVDPLWLQRQAVEEQVELWWFSEPHVSILCYCFSVAMVLGLGSAGVGVLSTASSAVGPSALWRLGVGSMLCLLALVVLLKQLLGSAVQDMGCIRSRRRIEQLRTGGTADPLLFLFAGFALVICGTTLLSLNQSDMFLSGVALFASGGTVVVGVMVYGVVVYEQGRRNTRRQRRRRRVRVYTVTGSRNRPWRDSASSQSNLL</sequence>
<evidence type="ECO:0008006" key="4">
    <source>
        <dbReference type="Google" id="ProtNLM"/>
    </source>
</evidence>
<keyword evidence="1" id="KW-1133">Transmembrane helix</keyword>
<dbReference type="Pfam" id="PF15109">
    <property type="entry name" value="TMEM125"/>
    <property type="match status" value="1"/>
</dbReference>
<dbReference type="EMBL" id="JAFHDT010000005">
    <property type="protein sequence ID" value="KAI7809476.1"/>
    <property type="molecule type" value="Genomic_DNA"/>
</dbReference>
<dbReference type="PANTHER" id="PTHR31416:SF1">
    <property type="entry name" value="TRANSMEMBRANE PROTEIN 125"/>
    <property type="match status" value="1"/>
</dbReference>
<keyword evidence="1" id="KW-0812">Transmembrane</keyword>
<feature type="transmembrane region" description="Helical" evidence="1">
    <location>
        <begin position="125"/>
        <end position="147"/>
    </location>
</feature>
<feature type="transmembrane region" description="Helical" evidence="1">
    <location>
        <begin position="153"/>
        <end position="178"/>
    </location>
</feature>
<keyword evidence="1" id="KW-0472">Membrane</keyword>
<reference evidence="2" key="1">
    <citation type="submission" date="2021-02" db="EMBL/GenBank/DDBJ databases">
        <title>Comparative genomics reveals that relaxation of natural selection precedes convergent phenotypic evolution of cavefish.</title>
        <authorList>
            <person name="Peng Z."/>
        </authorList>
    </citation>
    <scope>NUCLEOTIDE SEQUENCE</scope>
    <source>
        <tissue evidence="2">Muscle</tissue>
    </source>
</reference>
<feature type="transmembrane region" description="Helical" evidence="1">
    <location>
        <begin position="45"/>
        <end position="66"/>
    </location>
</feature>
<feature type="transmembrane region" description="Helical" evidence="1">
    <location>
        <begin position="78"/>
        <end position="104"/>
    </location>
</feature>
<keyword evidence="3" id="KW-1185">Reference proteome</keyword>
<evidence type="ECO:0000313" key="2">
    <source>
        <dbReference type="EMBL" id="KAI7809476.1"/>
    </source>
</evidence>
<evidence type="ECO:0000313" key="3">
    <source>
        <dbReference type="Proteomes" id="UP001059041"/>
    </source>
</evidence>